<dbReference type="InterPro" id="IPR013094">
    <property type="entry name" value="AB_hydrolase_3"/>
</dbReference>
<dbReference type="SUPFAM" id="SSF53474">
    <property type="entry name" value="alpha/beta-Hydrolases"/>
    <property type="match status" value="1"/>
</dbReference>
<protein>
    <submittedName>
        <fullName evidence="3">Alpha/beta-hydrolase</fullName>
    </submittedName>
</protein>
<evidence type="ECO:0000256" key="1">
    <source>
        <dbReference type="ARBA" id="ARBA00022801"/>
    </source>
</evidence>
<dbReference type="Pfam" id="PF07859">
    <property type="entry name" value="Abhydrolase_3"/>
    <property type="match status" value="1"/>
</dbReference>
<evidence type="ECO:0000313" key="3">
    <source>
        <dbReference type="EMBL" id="PMD43106.1"/>
    </source>
</evidence>
<dbReference type="Gene3D" id="3.40.50.1820">
    <property type="entry name" value="alpha/beta hydrolase"/>
    <property type="match status" value="1"/>
</dbReference>
<dbReference type="OrthoDB" id="408631at2759"/>
<reference evidence="3 4" key="1">
    <citation type="submission" date="2016-04" db="EMBL/GenBank/DDBJ databases">
        <title>A degradative enzymes factory behind the ericoid mycorrhizal symbiosis.</title>
        <authorList>
            <consortium name="DOE Joint Genome Institute"/>
            <person name="Martino E."/>
            <person name="Morin E."/>
            <person name="Grelet G."/>
            <person name="Kuo A."/>
            <person name="Kohler A."/>
            <person name="Daghino S."/>
            <person name="Barry K."/>
            <person name="Choi C."/>
            <person name="Cichocki N."/>
            <person name="Clum A."/>
            <person name="Copeland A."/>
            <person name="Hainaut M."/>
            <person name="Haridas S."/>
            <person name="Labutti K."/>
            <person name="Lindquist E."/>
            <person name="Lipzen A."/>
            <person name="Khouja H.-R."/>
            <person name="Murat C."/>
            <person name="Ohm R."/>
            <person name="Olson A."/>
            <person name="Spatafora J."/>
            <person name="Veneault-Fourrey C."/>
            <person name="Henrissat B."/>
            <person name="Grigoriev I."/>
            <person name="Martin F."/>
            <person name="Perotto S."/>
        </authorList>
    </citation>
    <scope>NUCLEOTIDE SEQUENCE [LARGE SCALE GENOMIC DNA]</scope>
    <source>
        <strain evidence="3 4">F</strain>
    </source>
</reference>
<feature type="domain" description="Alpha/beta hydrolase fold-3" evidence="2">
    <location>
        <begin position="95"/>
        <end position="318"/>
    </location>
</feature>
<gene>
    <name evidence="3" type="ORF">L207DRAFT_579976</name>
</gene>
<dbReference type="InterPro" id="IPR050466">
    <property type="entry name" value="Carboxylest/Gibb_receptor"/>
</dbReference>
<sequence>MADFSELARPSKEWQHHVEVYGTPLPAPIGKMSPVAMQKSTNDGRDEASSRQIIEEGLSSAVATQTVYITARDNYLIPTRIYTPRAQAGILPIYIFYHGGGFIYGTLDSEDAACCRIVEAMDVLVISICYGHTPQYAFPAAHNDALDAFDWIVDNAEGFRGDLSKVILGGISAGANLAVHVVLSRSTSCHNSNDGFCVQGLVLGIPWLIINSEKFPYDEFVSKEKASRLQCSEAPVVSQTVLDFFVGLMGEKVNDDSVRVNPDVVLKDSETLGKLPSTAIMVAGNDPLRDDGLLLAMKLHQIGVPVKVHAFPGLPHGFRRFNDLPSSHRWDELVVENIKWSLEKKKGKVSGNMKL</sequence>
<dbReference type="EMBL" id="KZ613942">
    <property type="protein sequence ID" value="PMD43106.1"/>
    <property type="molecule type" value="Genomic_DNA"/>
</dbReference>
<dbReference type="STRING" id="1149755.A0A2J6RX63"/>
<dbReference type="PROSITE" id="PS00122">
    <property type="entry name" value="CARBOXYLESTERASE_B_1"/>
    <property type="match status" value="1"/>
</dbReference>
<dbReference type="InterPro" id="IPR019826">
    <property type="entry name" value="Carboxylesterase_B_AS"/>
</dbReference>
<organism evidence="3 4">
    <name type="scientific">Hyaloscypha variabilis (strain UAMH 11265 / GT02V1 / F)</name>
    <name type="common">Meliniomyces variabilis</name>
    <dbReference type="NCBI Taxonomy" id="1149755"/>
    <lineage>
        <taxon>Eukaryota</taxon>
        <taxon>Fungi</taxon>
        <taxon>Dikarya</taxon>
        <taxon>Ascomycota</taxon>
        <taxon>Pezizomycotina</taxon>
        <taxon>Leotiomycetes</taxon>
        <taxon>Helotiales</taxon>
        <taxon>Hyaloscyphaceae</taxon>
        <taxon>Hyaloscypha</taxon>
        <taxon>Hyaloscypha variabilis</taxon>
    </lineage>
</organism>
<accession>A0A2J6RX63</accession>
<evidence type="ECO:0000313" key="4">
    <source>
        <dbReference type="Proteomes" id="UP000235786"/>
    </source>
</evidence>
<evidence type="ECO:0000259" key="2">
    <source>
        <dbReference type="Pfam" id="PF07859"/>
    </source>
</evidence>
<dbReference type="PANTHER" id="PTHR23024:SF182">
    <property type="entry name" value="PUTATIVE (AFU_ORTHOLOGUE AFUA_3G14960)-RELATED"/>
    <property type="match status" value="1"/>
</dbReference>
<dbReference type="InterPro" id="IPR029058">
    <property type="entry name" value="AB_hydrolase_fold"/>
</dbReference>
<proteinExistence type="predicted"/>
<keyword evidence="1 3" id="KW-0378">Hydrolase</keyword>
<name>A0A2J6RX63_HYAVF</name>
<dbReference type="PANTHER" id="PTHR23024">
    <property type="entry name" value="ARYLACETAMIDE DEACETYLASE"/>
    <property type="match status" value="1"/>
</dbReference>
<dbReference type="AlphaFoldDB" id="A0A2J6RX63"/>
<keyword evidence="4" id="KW-1185">Reference proteome</keyword>
<dbReference type="GO" id="GO:0016787">
    <property type="term" value="F:hydrolase activity"/>
    <property type="evidence" value="ECO:0007669"/>
    <property type="project" value="UniProtKB-KW"/>
</dbReference>
<dbReference type="Proteomes" id="UP000235786">
    <property type="component" value="Unassembled WGS sequence"/>
</dbReference>